<proteinExistence type="predicted"/>
<name>A0AA38LS84_9TREE</name>
<accession>A0AA38LS84</accession>
<feature type="transmembrane region" description="Helical" evidence="2">
    <location>
        <begin position="64"/>
        <end position="82"/>
    </location>
</feature>
<keyword evidence="2" id="KW-0472">Membrane</keyword>
<feature type="region of interest" description="Disordered" evidence="1">
    <location>
        <begin position="148"/>
        <end position="177"/>
    </location>
</feature>
<sequence>MNYSFKHNFHWPPTAAPPSGPALGAAAAGAPTGASPIHGPHPHVFTHHGYHGGHFHRRMFRFGFFRRFFWFSLGAGAATFYFKQKQRRVESERVSGGTGTVCGTELGRKGWKSWRDTQDEWQYPRAHPSPTALPADVAVAAQPSAEPDVRHSLWSNKGPSSPPSYPPAAASTQGTTFDKDDIKSLRAALHRLVLEKKVEAETAVEKAKVNVDAREYAREKLDRLSVILEGLRENLAKDEGKGSKLV</sequence>
<evidence type="ECO:0000256" key="2">
    <source>
        <dbReference type="SAM" id="Phobius"/>
    </source>
</evidence>
<comment type="caution">
    <text evidence="3">The sequence shown here is derived from an EMBL/GenBank/DDBJ whole genome shotgun (WGS) entry which is preliminary data.</text>
</comment>
<keyword evidence="2" id="KW-0812">Transmembrane</keyword>
<protein>
    <submittedName>
        <fullName evidence="3">Uncharacterized protein</fullName>
    </submittedName>
</protein>
<evidence type="ECO:0000313" key="3">
    <source>
        <dbReference type="EMBL" id="KAI9633193.1"/>
    </source>
</evidence>
<dbReference type="AlphaFoldDB" id="A0AA38LS84"/>
<evidence type="ECO:0000256" key="1">
    <source>
        <dbReference type="SAM" id="MobiDB-lite"/>
    </source>
</evidence>
<dbReference type="Proteomes" id="UP001164286">
    <property type="component" value="Unassembled WGS sequence"/>
</dbReference>
<gene>
    <name evidence="3" type="ORF">MKK02DRAFT_39172</name>
</gene>
<evidence type="ECO:0000313" key="4">
    <source>
        <dbReference type="Proteomes" id="UP001164286"/>
    </source>
</evidence>
<keyword evidence="2" id="KW-1133">Transmembrane helix</keyword>
<organism evidence="3 4">
    <name type="scientific">Dioszegia hungarica</name>
    <dbReference type="NCBI Taxonomy" id="4972"/>
    <lineage>
        <taxon>Eukaryota</taxon>
        <taxon>Fungi</taxon>
        <taxon>Dikarya</taxon>
        <taxon>Basidiomycota</taxon>
        <taxon>Agaricomycotina</taxon>
        <taxon>Tremellomycetes</taxon>
        <taxon>Tremellales</taxon>
        <taxon>Bulleribasidiaceae</taxon>
        <taxon>Dioszegia</taxon>
    </lineage>
</organism>
<dbReference type="EMBL" id="JAKWFO010000011">
    <property type="protein sequence ID" value="KAI9633193.1"/>
    <property type="molecule type" value="Genomic_DNA"/>
</dbReference>
<keyword evidence="4" id="KW-1185">Reference proteome</keyword>
<dbReference type="GeneID" id="77729671"/>
<reference evidence="3" key="1">
    <citation type="journal article" date="2022" name="G3 (Bethesda)">
        <title>High quality genome of the basidiomycete yeast Dioszegia hungarica PDD-24b-2 isolated from cloud water.</title>
        <authorList>
            <person name="Jarrige D."/>
            <person name="Haridas S."/>
            <person name="Bleykasten-Grosshans C."/>
            <person name="Joly M."/>
            <person name="Nadalig T."/>
            <person name="Sancelme M."/>
            <person name="Vuilleumier S."/>
            <person name="Grigoriev I.V."/>
            <person name="Amato P."/>
            <person name="Bringel F."/>
        </authorList>
    </citation>
    <scope>NUCLEOTIDE SEQUENCE</scope>
    <source>
        <strain evidence="3">PDD-24b-2</strain>
    </source>
</reference>
<dbReference type="RefSeq" id="XP_052942970.1">
    <property type="nucleotide sequence ID" value="XM_053090466.1"/>
</dbReference>